<evidence type="ECO:0000313" key="1">
    <source>
        <dbReference type="EMBL" id="KAL3306998.1"/>
    </source>
</evidence>
<organism evidence="1 2">
    <name type="scientific">Cichlidogyrus casuarinus</name>
    <dbReference type="NCBI Taxonomy" id="1844966"/>
    <lineage>
        <taxon>Eukaryota</taxon>
        <taxon>Metazoa</taxon>
        <taxon>Spiralia</taxon>
        <taxon>Lophotrochozoa</taxon>
        <taxon>Platyhelminthes</taxon>
        <taxon>Monogenea</taxon>
        <taxon>Monopisthocotylea</taxon>
        <taxon>Dactylogyridea</taxon>
        <taxon>Ancyrocephalidae</taxon>
        <taxon>Cichlidogyrus</taxon>
    </lineage>
</organism>
<comment type="caution">
    <text evidence="1">The sequence shown here is derived from an EMBL/GenBank/DDBJ whole genome shotgun (WGS) entry which is preliminary data.</text>
</comment>
<gene>
    <name evidence="1" type="ORF">Ciccas_014503</name>
</gene>
<accession>A0ABD2PI84</accession>
<protein>
    <submittedName>
        <fullName evidence="1">Uncharacterized protein</fullName>
    </submittedName>
</protein>
<dbReference type="AlphaFoldDB" id="A0ABD2PI84"/>
<dbReference type="Gene3D" id="1.25.40.420">
    <property type="match status" value="1"/>
</dbReference>
<sequence>LRLDRLVVLCRQRLIGSLDWDDLACLLLQSRACQEEELYQAVLSHIARSPIDLTDNESYMQLAQKHPAIVADIFRHLCKQKLRKTV</sequence>
<keyword evidence="2" id="KW-1185">Reference proteome</keyword>
<name>A0ABD2PI84_9PLAT</name>
<proteinExistence type="predicted"/>
<feature type="non-terminal residue" evidence="1">
    <location>
        <position position="1"/>
    </location>
</feature>
<evidence type="ECO:0000313" key="2">
    <source>
        <dbReference type="Proteomes" id="UP001626550"/>
    </source>
</evidence>
<dbReference type="Proteomes" id="UP001626550">
    <property type="component" value="Unassembled WGS sequence"/>
</dbReference>
<dbReference type="EMBL" id="JBJKFK010008718">
    <property type="protein sequence ID" value="KAL3306998.1"/>
    <property type="molecule type" value="Genomic_DNA"/>
</dbReference>
<reference evidence="1 2" key="1">
    <citation type="submission" date="2024-11" db="EMBL/GenBank/DDBJ databases">
        <title>Adaptive evolution of stress response genes in parasites aligns with host niche diversity.</title>
        <authorList>
            <person name="Hahn C."/>
            <person name="Resl P."/>
        </authorList>
    </citation>
    <scope>NUCLEOTIDE SEQUENCE [LARGE SCALE GENOMIC DNA]</scope>
    <source>
        <strain evidence="1">EGGRZ-B1_66</strain>
        <tissue evidence="1">Body</tissue>
    </source>
</reference>